<evidence type="ECO:0000259" key="12">
    <source>
        <dbReference type="Pfam" id="PF13735"/>
    </source>
</evidence>
<evidence type="ECO:0000256" key="9">
    <source>
        <dbReference type="RuleBase" id="RU003953"/>
    </source>
</evidence>
<evidence type="ECO:0000256" key="7">
    <source>
        <dbReference type="ARBA" id="ARBA00022842"/>
    </source>
</evidence>
<dbReference type="InterPro" id="IPR003607">
    <property type="entry name" value="HD/PDEase_dom"/>
</dbReference>
<evidence type="ECO:0000256" key="6">
    <source>
        <dbReference type="ARBA" id="ARBA00022741"/>
    </source>
</evidence>
<dbReference type="SUPFAM" id="SSF81301">
    <property type="entry name" value="Nucleotidyltransferase"/>
    <property type="match status" value="1"/>
</dbReference>
<keyword evidence="6" id="KW-0547">Nucleotide-binding</keyword>
<reference evidence="13 14" key="1">
    <citation type="submission" date="2021-10" db="EMBL/GenBank/DDBJ databases">
        <title>Lutispora strain m25 sp. nov., a thermophilic, non-spore-forming bacterium isolated from a lab-scale methanogenic bioreactor digesting anaerobic sludge.</title>
        <authorList>
            <person name="El Houari A."/>
            <person name="Mcdonald J."/>
        </authorList>
    </citation>
    <scope>NUCLEOTIDE SEQUENCE [LARGE SCALE GENOMIC DNA]</scope>
    <source>
        <strain evidence="14">m25</strain>
    </source>
</reference>
<evidence type="ECO:0000259" key="10">
    <source>
        <dbReference type="Pfam" id="PF01743"/>
    </source>
</evidence>
<dbReference type="InterPro" id="IPR032828">
    <property type="entry name" value="PolyA_RNA-bd"/>
</dbReference>
<comment type="cofactor">
    <cofactor evidence="1">
        <name>Mg(2+)</name>
        <dbReference type="ChEBI" id="CHEBI:18420"/>
    </cofactor>
</comment>
<evidence type="ECO:0000259" key="11">
    <source>
        <dbReference type="Pfam" id="PF12627"/>
    </source>
</evidence>
<evidence type="ECO:0000256" key="3">
    <source>
        <dbReference type="ARBA" id="ARBA00022694"/>
    </source>
</evidence>
<dbReference type="Gene3D" id="3.30.460.10">
    <property type="entry name" value="Beta Polymerase, domain 2"/>
    <property type="match status" value="1"/>
</dbReference>
<evidence type="ECO:0000313" key="13">
    <source>
        <dbReference type="EMBL" id="MCQ1529592.1"/>
    </source>
</evidence>
<dbReference type="Proteomes" id="UP001651880">
    <property type="component" value="Unassembled WGS sequence"/>
</dbReference>
<evidence type="ECO:0000313" key="14">
    <source>
        <dbReference type="Proteomes" id="UP001651880"/>
    </source>
</evidence>
<keyword evidence="2 9" id="KW-0808">Transferase</keyword>
<comment type="caution">
    <text evidence="13">The sequence shown here is derived from an EMBL/GenBank/DDBJ whole genome shotgun (WGS) entry which is preliminary data.</text>
</comment>
<accession>A0ABT1NEB1</accession>
<dbReference type="CDD" id="cd00077">
    <property type="entry name" value="HDc"/>
    <property type="match status" value="1"/>
</dbReference>
<proteinExistence type="inferred from homology"/>
<feature type="domain" description="CCA-adding enzyme C-terminal" evidence="12">
    <location>
        <begin position="301"/>
        <end position="438"/>
    </location>
</feature>
<feature type="domain" description="tRNA nucleotidyltransferase/poly(A) polymerase RNA and SrmB- binding" evidence="11">
    <location>
        <begin position="172"/>
        <end position="231"/>
    </location>
</feature>
<dbReference type="NCBIfam" id="TIGR00277">
    <property type="entry name" value="HDIG"/>
    <property type="match status" value="1"/>
</dbReference>
<dbReference type="Pfam" id="PF12627">
    <property type="entry name" value="PolyA_pol_RNAbd"/>
    <property type="match status" value="1"/>
</dbReference>
<protein>
    <submittedName>
        <fullName evidence="13">HD domain-containing protein</fullName>
    </submittedName>
</protein>
<feature type="domain" description="Poly A polymerase head" evidence="10">
    <location>
        <begin position="23"/>
        <end position="145"/>
    </location>
</feature>
<keyword evidence="3" id="KW-0819">tRNA processing</keyword>
<organism evidence="13 14">
    <name type="scientific">Lutispora saccharofermentans</name>
    <dbReference type="NCBI Taxonomy" id="3024236"/>
    <lineage>
        <taxon>Bacteria</taxon>
        <taxon>Bacillati</taxon>
        <taxon>Bacillota</taxon>
        <taxon>Clostridia</taxon>
        <taxon>Lutisporales</taxon>
        <taxon>Lutisporaceae</taxon>
        <taxon>Lutispora</taxon>
    </lineage>
</organism>
<keyword evidence="7" id="KW-0460">Magnesium</keyword>
<dbReference type="EMBL" id="JAJEKE010000006">
    <property type="protein sequence ID" value="MCQ1529592.1"/>
    <property type="molecule type" value="Genomic_DNA"/>
</dbReference>
<dbReference type="InterPro" id="IPR006675">
    <property type="entry name" value="HDIG_dom"/>
</dbReference>
<dbReference type="Gene3D" id="1.10.3090.10">
    <property type="entry name" value="cca-adding enzyme, domain 2"/>
    <property type="match status" value="1"/>
</dbReference>
<evidence type="ECO:0000256" key="2">
    <source>
        <dbReference type="ARBA" id="ARBA00022679"/>
    </source>
</evidence>
<evidence type="ECO:0000256" key="4">
    <source>
        <dbReference type="ARBA" id="ARBA00022695"/>
    </source>
</evidence>
<evidence type="ECO:0000256" key="5">
    <source>
        <dbReference type="ARBA" id="ARBA00022723"/>
    </source>
</evidence>
<dbReference type="SUPFAM" id="SSF81891">
    <property type="entry name" value="Poly A polymerase C-terminal region-like"/>
    <property type="match status" value="1"/>
</dbReference>
<dbReference type="PANTHER" id="PTHR46173:SF1">
    <property type="entry name" value="CCA TRNA NUCLEOTIDYLTRANSFERASE 1, MITOCHONDRIAL"/>
    <property type="match status" value="1"/>
</dbReference>
<dbReference type="Pfam" id="PF13735">
    <property type="entry name" value="tRNA_NucTran2_2"/>
    <property type="match status" value="1"/>
</dbReference>
<evidence type="ECO:0000256" key="1">
    <source>
        <dbReference type="ARBA" id="ARBA00001946"/>
    </source>
</evidence>
<dbReference type="RefSeq" id="WP_255227106.1">
    <property type="nucleotide sequence ID" value="NZ_JAJEKE010000006.1"/>
</dbReference>
<dbReference type="Gene3D" id="1.10.246.80">
    <property type="match status" value="1"/>
</dbReference>
<dbReference type="InterPro" id="IPR002646">
    <property type="entry name" value="PolA_pol_head_dom"/>
</dbReference>
<sequence>MIIDIPGFVENILQRLSDNGYEAYLVGGCIRDILMGRSPKDWDITTSAMPDEVLKAFYDKRVVATGERYGTVTVIYQEGKAEVTTFRSEGAYSDGRHPDWVRFEKSIEEDLSRRDFTINSIAWNQGEGLIDPFGGIKDIGQGLIRTVGNPEDRFREDGLRMIRAVRFAANLGFSIDKLTLTAVEQLAGMIGMISAERVREELFKILIGPNPSYGIKTMLEAGLIKFVLPEILATVGFEQNNPHHDKDVFEHTLCVLEQTPDTLHIRLAALFHDAGKPYSYTLDDEGIGHFYGHNEKGAEIAVKALKRLRCSNKIIKQVALLVDYHMRHYRSNERSKLKRLIGEIGKENIFDLLSLQKADAMCKKKQKLIAAAAEMESTVRDIIIKNEPVNIEDLAINGDDLKHIGFKPGVQMGEILNELLNCVIEEPGLNKKESLIHIAQTKCTGQITD</sequence>
<keyword evidence="8 9" id="KW-0694">RNA-binding</keyword>
<dbReference type="PANTHER" id="PTHR46173">
    <property type="entry name" value="CCA TRNA NUCLEOTIDYLTRANSFERASE 1, MITOCHONDRIAL"/>
    <property type="match status" value="1"/>
</dbReference>
<dbReference type="InterPro" id="IPR043519">
    <property type="entry name" value="NT_sf"/>
</dbReference>
<evidence type="ECO:0000256" key="8">
    <source>
        <dbReference type="ARBA" id="ARBA00022884"/>
    </source>
</evidence>
<dbReference type="CDD" id="cd05398">
    <property type="entry name" value="NT_ClassII-CCAase"/>
    <property type="match status" value="1"/>
</dbReference>
<gene>
    <name evidence="13" type="ORF">LJD61_08500</name>
</gene>
<keyword evidence="4" id="KW-0548">Nucleotidyltransferase</keyword>
<keyword evidence="14" id="KW-1185">Reference proteome</keyword>
<keyword evidence="5" id="KW-0479">Metal-binding</keyword>
<comment type="similarity">
    <text evidence="9">Belongs to the tRNA nucleotidyltransferase/poly(A) polymerase family.</text>
</comment>
<dbReference type="Pfam" id="PF01743">
    <property type="entry name" value="PolyA_pol"/>
    <property type="match status" value="1"/>
</dbReference>
<name>A0ABT1NEB1_9FIRM</name>
<dbReference type="InterPro" id="IPR050264">
    <property type="entry name" value="Bact_CCA-adding_enz_type3_sf"/>
</dbReference>
<dbReference type="InterPro" id="IPR032810">
    <property type="entry name" value="CCA-adding_enz_C"/>
</dbReference>